<dbReference type="STRING" id="1890364.A0A2P6NGA8"/>
<organism evidence="2 3">
    <name type="scientific">Planoprotostelium fungivorum</name>
    <dbReference type="NCBI Taxonomy" id="1890364"/>
    <lineage>
        <taxon>Eukaryota</taxon>
        <taxon>Amoebozoa</taxon>
        <taxon>Evosea</taxon>
        <taxon>Variosea</taxon>
        <taxon>Cavosteliida</taxon>
        <taxon>Cavosteliaceae</taxon>
        <taxon>Planoprotostelium</taxon>
    </lineage>
</organism>
<dbReference type="InParanoid" id="A0A2P6NGA8"/>
<dbReference type="Gene3D" id="3.40.50.720">
    <property type="entry name" value="NAD(P)-binding Rossmann-like Domain"/>
    <property type="match status" value="1"/>
</dbReference>
<evidence type="ECO:0000313" key="2">
    <source>
        <dbReference type="EMBL" id="PRP82962.1"/>
    </source>
</evidence>
<accession>A0A2P6NGA8</accession>
<dbReference type="PANTHER" id="PTHR14097">
    <property type="entry name" value="OXIDOREDUCTASE HTATIP2"/>
    <property type="match status" value="1"/>
</dbReference>
<evidence type="ECO:0000259" key="1">
    <source>
        <dbReference type="Pfam" id="PF13460"/>
    </source>
</evidence>
<gene>
    <name evidence="2" type="ORF">PROFUN_09913</name>
</gene>
<dbReference type="AlphaFoldDB" id="A0A2P6NGA8"/>
<evidence type="ECO:0000313" key="3">
    <source>
        <dbReference type="Proteomes" id="UP000241769"/>
    </source>
</evidence>
<dbReference type="Pfam" id="PF13460">
    <property type="entry name" value="NAD_binding_10"/>
    <property type="match status" value="1"/>
</dbReference>
<keyword evidence="3" id="KW-1185">Reference proteome</keyword>
<feature type="domain" description="NAD(P)-binding" evidence="1">
    <location>
        <begin position="46"/>
        <end position="170"/>
    </location>
</feature>
<dbReference type="InterPro" id="IPR016040">
    <property type="entry name" value="NAD(P)-bd_dom"/>
</dbReference>
<dbReference type="EMBL" id="MDYQ01000092">
    <property type="protein sequence ID" value="PRP82962.1"/>
    <property type="molecule type" value="Genomic_DNA"/>
</dbReference>
<dbReference type="SUPFAM" id="SSF51735">
    <property type="entry name" value="NAD(P)-binding Rossmann-fold domains"/>
    <property type="match status" value="1"/>
</dbReference>
<protein>
    <recommendedName>
        <fullName evidence="1">NAD(P)-binding domain-containing protein</fullName>
    </recommendedName>
</protein>
<reference evidence="2 3" key="1">
    <citation type="journal article" date="2018" name="Genome Biol. Evol.">
        <title>Multiple Roots of Fruiting Body Formation in Amoebozoa.</title>
        <authorList>
            <person name="Hillmann F."/>
            <person name="Forbes G."/>
            <person name="Novohradska S."/>
            <person name="Ferling I."/>
            <person name="Riege K."/>
            <person name="Groth M."/>
            <person name="Westermann M."/>
            <person name="Marz M."/>
            <person name="Spaller T."/>
            <person name="Winckler T."/>
            <person name="Schaap P."/>
            <person name="Glockner G."/>
        </authorList>
    </citation>
    <scope>NUCLEOTIDE SEQUENCE [LARGE SCALE GENOMIC DNA]</scope>
    <source>
        <strain evidence="2 3">Jena</strain>
    </source>
</reference>
<name>A0A2P6NGA8_9EUKA</name>
<sequence>MDFTAPAEVRFHHFFGTQGLVIALGRCSEPTETRYDDIMVKLIVFGATGFAGGEVIRVALKSPEVTQVTAVARRSLENATNDPRLKVLIHNNFEDYNTLSEEFRTHDAVIWALGGKVSDFPSIEEATKVTHTYATRALESIKEARGGSTPPFHFCYLSGMGADRTESQHFFFEKASRYLKGRTEKDLLTIVDGNTHPSLRLIMHRPGGILDTTSEGMRSRLRHGLSRVMRPYFIENKLVAGSLLHTATHGSQKDTLENADMIERGGLFLSSIGLQ</sequence>
<proteinExistence type="predicted"/>
<dbReference type="PANTHER" id="PTHR14097:SF8">
    <property type="entry name" value="NAD(P)-BINDING DOMAIN-CONTAINING PROTEIN"/>
    <property type="match status" value="1"/>
</dbReference>
<dbReference type="OrthoDB" id="3535423at2759"/>
<dbReference type="Proteomes" id="UP000241769">
    <property type="component" value="Unassembled WGS sequence"/>
</dbReference>
<comment type="caution">
    <text evidence="2">The sequence shown here is derived from an EMBL/GenBank/DDBJ whole genome shotgun (WGS) entry which is preliminary data.</text>
</comment>
<dbReference type="InterPro" id="IPR036291">
    <property type="entry name" value="NAD(P)-bd_dom_sf"/>
</dbReference>